<evidence type="ECO:0000313" key="3">
    <source>
        <dbReference type="Proteomes" id="UP000184404"/>
    </source>
</evidence>
<feature type="signal peptide" evidence="1">
    <location>
        <begin position="1"/>
        <end position="29"/>
    </location>
</feature>
<reference evidence="2 3" key="1">
    <citation type="submission" date="2016-11" db="EMBL/GenBank/DDBJ databases">
        <authorList>
            <person name="Jaros S."/>
            <person name="Januszkiewicz K."/>
            <person name="Wedrychowicz H."/>
        </authorList>
    </citation>
    <scope>NUCLEOTIDE SEQUENCE [LARGE SCALE GENOMIC DNA]</scope>
    <source>
        <strain evidence="2 3">DSM 10502</strain>
    </source>
</reference>
<dbReference type="EMBL" id="FQUG01000002">
    <property type="protein sequence ID" value="SHE44961.1"/>
    <property type="molecule type" value="Genomic_DNA"/>
</dbReference>
<accession>A0A1M4TKG8</accession>
<evidence type="ECO:0000256" key="1">
    <source>
        <dbReference type="SAM" id="SignalP"/>
    </source>
</evidence>
<organism evidence="2 3">
    <name type="scientific">Schwartzia succinivorans DSM 10502</name>
    <dbReference type="NCBI Taxonomy" id="1123243"/>
    <lineage>
        <taxon>Bacteria</taxon>
        <taxon>Bacillati</taxon>
        <taxon>Bacillota</taxon>
        <taxon>Negativicutes</taxon>
        <taxon>Selenomonadales</taxon>
        <taxon>Selenomonadaceae</taxon>
        <taxon>Schwartzia</taxon>
    </lineage>
</organism>
<dbReference type="OrthoDB" id="1663476at2"/>
<dbReference type="AlphaFoldDB" id="A0A1M4TKG8"/>
<sequence>MILYEKIRKCIRPALALGFAGCLFGGVAAAESAPIPPEIVVTAATKALTAAESSIQPIAGTWYEADVPNARMLTIYADGKYEAVCKNGSKSFGVVMVTAEVHPDGSKSLWYSFYEEGGLNLEDEGTASPWFSVYKSAFALRAAFPKEKNAAVQTDLRSGHDGAIHFMRDPKDVYHATSKNVKAEDYLGVWAYGRCYATVSRDKEGYRVELQWANSAAEGSRWIYSCTYNSYSGLMFSNNDGTRIDYIYTDDGSGTDNTVYDDGKAFFILRDGKLTWLDTKENTGDGLELRKIPQ</sequence>
<protein>
    <recommendedName>
        <fullName evidence="4">DUF5640 domain-containing protein</fullName>
    </recommendedName>
</protein>
<name>A0A1M4TKG8_9FIRM</name>
<dbReference type="RefSeq" id="WP_072934597.1">
    <property type="nucleotide sequence ID" value="NZ_FQUG01000002.1"/>
</dbReference>
<dbReference type="Proteomes" id="UP000184404">
    <property type="component" value="Unassembled WGS sequence"/>
</dbReference>
<keyword evidence="1" id="KW-0732">Signal</keyword>
<gene>
    <name evidence="2" type="ORF">SAMN02745190_00512</name>
</gene>
<keyword evidence="3" id="KW-1185">Reference proteome</keyword>
<feature type="chain" id="PRO_5039626187" description="DUF5640 domain-containing protein" evidence="1">
    <location>
        <begin position="30"/>
        <end position="294"/>
    </location>
</feature>
<proteinExistence type="predicted"/>
<evidence type="ECO:0008006" key="4">
    <source>
        <dbReference type="Google" id="ProtNLM"/>
    </source>
</evidence>
<dbReference type="STRING" id="1123243.SAMN02745190_00512"/>
<evidence type="ECO:0000313" key="2">
    <source>
        <dbReference type="EMBL" id="SHE44961.1"/>
    </source>
</evidence>